<keyword evidence="2" id="KW-1185">Reference proteome</keyword>
<evidence type="ECO:0000256" key="1">
    <source>
        <dbReference type="SAM" id="MobiDB-lite"/>
    </source>
</evidence>
<dbReference type="AlphaFoldDB" id="A0A7E4W806"/>
<feature type="region of interest" description="Disordered" evidence="1">
    <location>
        <begin position="26"/>
        <end position="53"/>
    </location>
</feature>
<dbReference type="Proteomes" id="UP000492821">
    <property type="component" value="Unassembled WGS sequence"/>
</dbReference>
<accession>A0A7E4W806</accession>
<organism evidence="2 3">
    <name type="scientific">Panagrellus redivivus</name>
    <name type="common">Microworm</name>
    <dbReference type="NCBI Taxonomy" id="6233"/>
    <lineage>
        <taxon>Eukaryota</taxon>
        <taxon>Metazoa</taxon>
        <taxon>Ecdysozoa</taxon>
        <taxon>Nematoda</taxon>
        <taxon>Chromadorea</taxon>
        <taxon>Rhabditida</taxon>
        <taxon>Tylenchina</taxon>
        <taxon>Panagrolaimomorpha</taxon>
        <taxon>Panagrolaimoidea</taxon>
        <taxon>Panagrolaimidae</taxon>
        <taxon>Panagrellus</taxon>
    </lineage>
</organism>
<evidence type="ECO:0000313" key="3">
    <source>
        <dbReference type="WBParaSite" id="Pan_g7721.t1"/>
    </source>
</evidence>
<protein>
    <submittedName>
        <fullName evidence="3">Secreted protein</fullName>
    </submittedName>
</protein>
<name>A0A7E4W806_PANRE</name>
<sequence length="122" mass="14039">MSSRIVGVILTLAYCKHKREKAEIAAEKKAAEKRRRSHTPSERQISRASERNVRQVAAVQSKSKVVVTLNHFYKSSSDQLEMRRVRSEGIKNRLLTYRSNLEICQCPLSDYHSLLTWPGVKL</sequence>
<reference evidence="2" key="1">
    <citation type="journal article" date="2013" name="Genetics">
        <title>The draft genome and transcriptome of Panagrellus redivivus are shaped by the harsh demands of a free-living lifestyle.</title>
        <authorList>
            <person name="Srinivasan J."/>
            <person name="Dillman A.R."/>
            <person name="Macchietto M.G."/>
            <person name="Heikkinen L."/>
            <person name="Lakso M."/>
            <person name="Fracchia K.M."/>
            <person name="Antoshechkin I."/>
            <person name="Mortazavi A."/>
            <person name="Wong G."/>
            <person name="Sternberg P.W."/>
        </authorList>
    </citation>
    <scope>NUCLEOTIDE SEQUENCE [LARGE SCALE GENOMIC DNA]</scope>
    <source>
        <strain evidence="2">MT8872</strain>
    </source>
</reference>
<proteinExistence type="predicted"/>
<dbReference type="WBParaSite" id="Pan_g7721.t1">
    <property type="protein sequence ID" value="Pan_g7721.t1"/>
    <property type="gene ID" value="Pan_g7721"/>
</dbReference>
<reference evidence="3" key="2">
    <citation type="submission" date="2020-10" db="UniProtKB">
        <authorList>
            <consortium name="WormBaseParasite"/>
        </authorList>
    </citation>
    <scope>IDENTIFICATION</scope>
</reference>
<evidence type="ECO:0000313" key="2">
    <source>
        <dbReference type="Proteomes" id="UP000492821"/>
    </source>
</evidence>
<feature type="compositionally biased region" description="Basic and acidic residues" evidence="1">
    <location>
        <begin position="39"/>
        <end position="53"/>
    </location>
</feature>